<evidence type="ECO:0000259" key="5">
    <source>
        <dbReference type="SMART" id="SM00363"/>
    </source>
</evidence>
<keyword evidence="3" id="KW-0694">RNA-binding</keyword>
<reference evidence="6" key="1">
    <citation type="submission" date="2018-05" db="EMBL/GenBank/DDBJ databases">
        <authorList>
            <person name="Lanie J.A."/>
            <person name="Ng W.-L."/>
            <person name="Kazmierczak K.M."/>
            <person name="Andrzejewski T.M."/>
            <person name="Davidsen T.M."/>
            <person name="Wayne K.J."/>
            <person name="Tettelin H."/>
            <person name="Glass J.I."/>
            <person name="Rusch D."/>
            <person name="Podicherti R."/>
            <person name="Tsui H.-C.T."/>
            <person name="Winkler M.E."/>
        </authorList>
    </citation>
    <scope>NUCLEOTIDE SEQUENCE</scope>
</reference>
<dbReference type="InterPro" id="IPR036986">
    <property type="entry name" value="S4_RNA-bd_sf"/>
</dbReference>
<accession>A0A382LF03</accession>
<dbReference type="Pfam" id="PF01479">
    <property type="entry name" value="S4"/>
    <property type="match status" value="1"/>
</dbReference>
<evidence type="ECO:0000313" key="6">
    <source>
        <dbReference type="EMBL" id="SVC35249.1"/>
    </source>
</evidence>
<dbReference type="InterPro" id="IPR002942">
    <property type="entry name" value="S4_RNA-bd"/>
</dbReference>
<dbReference type="SUPFAM" id="SSF55174">
    <property type="entry name" value="Alpha-L RNA-binding motif"/>
    <property type="match status" value="1"/>
</dbReference>
<evidence type="ECO:0000256" key="1">
    <source>
        <dbReference type="ARBA" id="ARBA00022555"/>
    </source>
</evidence>
<dbReference type="CDD" id="cd00165">
    <property type="entry name" value="S4"/>
    <property type="match status" value="1"/>
</dbReference>
<evidence type="ECO:0000256" key="4">
    <source>
        <dbReference type="ARBA" id="ARBA00022917"/>
    </source>
</evidence>
<evidence type="ECO:0000256" key="2">
    <source>
        <dbReference type="ARBA" id="ARBA00022730"/>
    </source>
</evidence>
<dbReference type="GO" id="GO:0006412">
    <property type="term" value="P:translation"/>
    <property type="evidence" value="ECO:0007669"/>
    <property type="project" value="UniProtKB-KW"/>
</dbReference>
<dbReference type="GO" id="GO:0019843">
    <property type="term" value="F:rRNA binding"/>
    <property type="evidence" value="ECO:0007669"/>
    <property type="project" value="UniProtKB-KW"/>
</dbReference>
<organism evidence="6">
    <name type="scientific">marine metagenome</name>
    <dbReference type="NCBI Taxonomy" id="408172"/>
    <lineage>
        <taxon>unclassified sequences</taxon>
        <taxon>metagenomes</taxon>
        <taxon>ecological metagenomes</taxon>
    </lineage>
</organism>
<gene>
    <name evidence="6" type="ORF">METZ01_LOCUS288103</name>
</gene>
<dbReference type="AlphaFoldDB" id="A0A382LF03"/>
<feature type="domain" description="RNA-binding S4" evidence="5">
    <location>
        <begin position="3"/>
        <end position="66"/>
    </location>
</feature>
<dbReference type="InterPro" id="IPR025490">
    <property type="entry name" value="RqcP"/>
</dbReference>
<evidence type="ECO:0000256" key="3">
    <source>
        <dbReference type="ARBA" id="ARBA00022884"/>
    </source>
</evidence>
<keyword evidence="2" id="KW-0699">rRNA-binding</keyword>
<proteinExistence type="predicted"/>
<dbReference type="PIRSF" id="PIRSF038881">
    <property type="entry name" value="RNAbp_HP1423"/>
    <property type="match status" value="1"/>
</dbReference>
<keyword evidence="4" id="KW-0648">Protein biosynthesis</keyword>
<dbReference type="GO" id="GO:0000049">
    <property type="term" value="F:tRNA binding"/>
    <property type="evidence" value="ECO:0007669"/>
    <property type="project" value="UniProtKB-KW"/>
</dbReference>
<dbReference type="EMBL" id="UINC01086618">
    <property type="protein sequence ID" value="SVC35249.1"/>
    <property type="molecule type" value="Genomic_DNA"/>
</dbReference>
<dbReference type="PROSITE" id="PS50889">
    <property type="entry name" value="S4"/>
    <property type="match status" value="1"/>
</dbReference>
<dbReference type="Gene3D" id="3.10.290.10">
    <property type="entry name" value="RNA-binding S4 domain"/>
    <property type="match status" value="1"/>
</dbReference>
<sequence length="98" mass="11251">MIMRIDQYLKKTRIIKQRESAKKACDRGQILIEEHRVKPSRGVQVGDRITLNLANRRVEIEVLEIPAGNVSKARSTMLYNLISGEDITDKLIDDLFTL</sequence>
<dbReference type="SMART" id="SM00363">
    <property type="entry name" value="S4"/>
    <property type="match status" value="1"/>
</dbReference>
<protein>
    <recommendedName>
        <fullName evidence="5">RNA-binding S4 domain-containing protein</fullName>
    </recommendedName>
</protein>
<name>A0A382LF03_9ZZZZ</name>
<keyword evidence="1" id="KW-0820">tRNA-binding</keyword>